<feature type="region of interest" description="Disordered" evidence="1">
    <location>
        <begin position="368"/>
        <end position="453"/>
    </location>
</feature>
<dbReference type="AlphaFoldDB" id="A0AAU9X3T5"/>
<accession>A0AAU9X3T5</accession>
<reference evidence="3 4" key="1">
    <citation type="submission" date="2022-05" db="EMBL/GenBank/DDBJ databases">
        <authorList>
            <consortium name="Genoscope - CEA"/>
            <person name="William W."/>
        </authorList>
    </citation>
    <scope>NUCLEOTIDE SEQUENCE [LARGE SCALE GENOMIC DNA]</scope>
</reference>
<feature type="region of interest" description="Disordered" evidence="1">
    <location>
        <begin position="487"/>
        <end position="1002"/>
    </location>
</feature>
<evidence type="ECO:0000313" key="4">
    <source>
        <dbReference type="Proteomes" id="UP001159428"/>
    </source>
</evidence>
<feature type="compositionally biased region" description="Basic and acidic residues" evidence="1">
    <location>
        <begin position="948"/>
        <end position="965"/>
    </location>
</feature>
<evidence type="ECO:0000256" key="2">
    <source>
        <dbReference type="SAM" id="SignalP"/>
    </source>
</evidence>
<feature type="compositionally biased region" description="Basic and acidic residues" evidence="1">
    <location>
        <begin position="620"/>
        <end position="632"/>
    </location>
</feature>
<feature type="chain" id="PRO_5043829852" evidence="2">
    <location>
        <begin position="24"/>
        <end position="1002"/>
    </location>
</feature>
<comment type="caution">
    <text evidence="3">The sequence shown here is derived from an EMBL/GenBank/DDBJ whole genome shotgun (WGS) entry which is preliminary data.</text>
</comment>
<keyword evidence="4" id="KW-1185">Reference proteome</keyword>
<feature type="compositionally biased region" description="Polar residues" evidence="1">
    <location>
        <begin position="597"/>
        <end position="619"/>
    </location>
</feature>
<feature type="compositionally biased region" description="Polar residues" evidence="1">
    <location>
        <begin position="563"/>
        <end position="578"/>
    </location>
</feature>
<dbReference type="EMBL" id="CALNXJ010000029">
    <property type="protein sequence ID" value="CAH3135727.1"/>
    <property type="molecule type" value="Genomic_DNA"/>
</dbReference>
<feature type="compositionally biased region" description="Basic and acidic residues" evidence="1">
    <location>
        <begin position="584"/>
        <end position="596"/>
    </location>
</feature>
<feature type="compositionally biased region" description="Basic and acidic residues" evidence="1">
    <location>
        <begin position="884"/>
        <end position="906"/>
    </location>
</feature>
<feature type="compositionally biased region" description="Basic residues" evidence="1">
    <location>
        <begin position="821"/>
        <end position="836"/>
    </location>
</feature>
<organism evidence="3 4">
    <name type="scientific">Pocillopora meandrina</name>
    <dbReference type="NCBI Taxonomy" id="46732"/>
    <lineage>
        <taxon>Eukaryota</taxon>
        <taxon>Metazoa</taxon>
        <taxon>Cnidaria</taxon>
        <taxon>Anthozoa</taxon>
        <taxon>Hexacorallia</taxon>
        <taxon>Scleractinia</taxon>
        <taxon>Astrocoeniina</taxon>
        <taxon>Pocilloporidae</taxon>
        <taxon>Pocillopora</taxon>
    </lineage>
</organism>
<sequence>MSCYNHFLLRNAVVVMLFLGCSTLDSEIFHSCPQGSCNGSISANPCLVENNACQCRTNSSSACSTLDQQTFVNLTGASNESASQWTCCLCPLNTTYCCEKCHNISISPVTAPPVIAQPTWNFTLLLVFVLDCDQIKNFQENLTNSLGKGITSLTSIPPSQITVTNTSCATGQRPYCGVDVTSIRAHHRAKRLAVGGRMKGSNKKKNEKQFNYHNTDRYYMIEEDCDSLAANITIYGRNDTALELSLDLLRQLQVNSSLVFPLWDGTTIYSSFMLSAMYGDSYDLHEAPTPSPPPLPPTEGVPPIDMDLKPMIYAGASILGLVTLCVLWQLIKQSWLLSKKKFTPINSNRLDHKTDQQLKQLKIKEAMEENERVSANGSASSSLNLPRNNVEGKKQWPPGYPVRSLVPAYEPTELHNQRTPPRLILDDDDSDIEDKRITDSGSMSNLDDDTLSDILNSDDERVIRRSYSSPPYSPGITNPAFIENEEATENSSPGFHRKPGGNSKSPTPAERNAKLSVNASSVNEQRKSSIASSDLSLDASEDTVFLPAKDKKQEKQKKVKNFLSPSNGVKNSKRSSITPVGEDEGIRKGSAREVKSSNKSKMGQNLNENSGKPSPAFSNTERRLVTPKDTYSKGKKATMASTLGGSRHSPRAEEIGISDAESSGKEKMKGSGLSATPTAKKKNSVSVAAITGVKEDSEESVTNIRVKPTTPLNERRKSTAEPARFGESRPEVARATMDEPVTEQVTEDKNTAATEKKKKKKKKKEKAEKETKTKVVDSDDSSTEQKANSILDLKDGLAVAIGTSEEQSDRCVASQNNETKTKKKKKRKEKERKKRKSENPEPSSDEESLSKSQDFSSDITAVTTTSQRTPAIQDETKSKKKMKKEVTKERRKTEIPEERPATERKNGSFVRSTNNFKGDSPNTVDSERRRTKSICIEDMESRSPPIDEETRRKTDIPETSEDWKKQSSSSQINTRSQPNSISPIPTGYKSPRLVIKPSYHHY</sequence>
<feature type="compositionally biased region" description="Basic and acidic residues" evidence="1">
    <location>
        <begin position="765"/>
        <end position="777"/>
    </location>
</feature>
<feature type="compositionally biased region" description="Polar residues" evidence="1">
    <location>
        <begin position="909"/>
        <end position="924"/>
    </location>
</feature>
<dbReference type="Proteomes" id="UP001159428">
    <property type="component" value="Unassembled WGS sequence"/>
</dbReference>
<feature type="compositionally biased region" description="Low complexity" evidence="1">
    <location>
        <begin position="374"/>
        <end position="385"/>
    </location>
</feature>
<gene>
    <name evidence="3" type="ORF">PMEA_00015873</name>
</gene>
<feature type="signal peptide" evidence="2">
    <location>
        <begin position="1"/>
        <end position="23"/>
    </location>
</feature>
<feature type="compositionally biased region" description="Low complexity" evidence="1">
    <location>
        <begin position="528"/>
        <end position="538"/>
    </location>
</feature>
<protein>
    <submittedName>
        <fullName evidence="3">Uncharacterized protein</fullName>
    </submittedName>
</protein>
<keyword evidence="2" id="KW-0732">Signal</keyword>
<proteinExistence type="predicted"/>
<feature type="compositionally biased region" description="Polar residues" evidence="1">
    <location>
        <begin position="966"/>
        <end position="983"/>
    </location>
</feature>
<evidence type="ECO:0000256" key="1">
    <source>
        <dbReference type="SAM" id="MobiDB-lite"/>
    </source>
</evidence>
<evidence type="ECO:0000313" key="3">
    <source>
        <dbReference type="EMBL" id="CAH3135727.1"/>
    </source>
</evidence>
<feature type="compositionally biased region" description="Basic and acidic residues" evidence="1">
    <location>
        <begin position="713"/>
        <end position="732"/>
    </location>
</feature>
<feature type="compositionally biased region" description="Polar residues" evidence="1">
    <location>
        <begin position="853"/>
        <end position="870"/>
    </location>
</feature>
<name>A0AAU9X3T5_9CNID</name>